<reference evidence="1" key="1">
    <citation type="submission" date="2022-01" db="EMBL/GenBank/DDBJ databases">
        <title>Draft Genome Sequences of Seven Type Strains of the Genus Streptomyces.</title>
        <authorList>
            <person name="Aziz S."/>
            <person name="Coretto E."/>
            <person name="Chronakova A."/>
            <person name="Sproer C."/>
            <person name="Huber K."/>
            <person name="Nouioui I."/>
            <person name="Gross H."/>
        </authorList>
    </citation>
    <scope>NUCLEOTIDE SEQUENCE</scope>
    <source>
        <strain evidence="1">DSM 103493</strain>
    </source>
</reference>
<protein>
    <submittedName>
        <fullName evidence="1">Uncharacterized protein</fullName>
    </submittedName>
</protein>
<organism evidence="1 2">
    <name type="scientific">Streptomyces muensis</name>
    <dbReference type="NCBI Taxonomy" id="1077944"/>
    <lineage>
        <taxon>Bacteria</taxon>
        <taxon>Bacillati</taxon>
        <taxon>Actinomycetota</taxon>
        <taxon>Actinomycetes</taxon>
        <taxon>Kitasatosporales</taxon>
        <taxon>Streptomycetaceae</taxon>
        <taxon>Streptomyces</taxon>
    </lineage>
</organism>
<sequence length="146" mass="16117">MRFQVQGAGVRLDHDRGWLVLTWGPAGSTDAQLIMPPDRCVSIHGRSAGHGTNLSLAFRFRPSEESGTEVTAEVVVGPDGAERAWQFAQWFAHQYGVQDLSASWWDLEPSTAEREEADRNWLSAPVSPATRVLLRSVMARLTVADT</sequence>
<keyword evidence="2" id="KW-1185">Reference proteome</keyword>
<gene>
    <name evidence="1" type="ORF">L0P92_36950</name>
</gene>
<dbReference type="RefSeq" id="WP_234767440.1">
    <property type="nucleotide sequence ID" value="NZ_JAKEIP010000270.1"/>
</dbReference>
<accession>A0A9X1Q5W6</accession>
<dbReference type="AlphaFoldDB" id="A0A9X1Q5W6"/>
<name>A0A9X1Q5W6_STRM4</name>
<dbReference type="EMBL" id="JAKEIP010000270">
    <property type="protein sequence ID" value="MCF1599101.1"/>
    <property type="molecule type" value="Genomic_DNA"/>
</dbReference>
<proteinExistence type="predicted"/>
<dbReference type="Proteomes" id="UP001139384">
    <property type="component" value="Unassembled WGS sequence"/>
</dbReference>
<evidence type="ECO:0000313" key="2">
    <source>
        <dbReference type="Proteomes" id="UP001139384"/>
    </source>
</evidence>
<evidence type="ECO:0000313" key="1">
    <source>
        <dbReference type="EMBL" id="MCF1599101.1"/>
    </source>
</evidence>
<comment type="caution">
    <text evidence="1">The sequence shown here is derived from an EMBL/GenBank/DDBJ whole genome shotgun (WGS) entry which is preliminary data.</text>
</comment>